<protein>
    <submittedName>
        <fullName evidence="1">Uncharacterized protein</fullName>
    </submittedName>
</protein>
<sequence length="273" mass="29665">MELAMKGVITDSTPKSIYATILSGDNLFNQYHPLLDESSGEYFIASPKSDEASLLLLSQSKEDYSNVDALFVIEAMVDLDDSAGIDAVSSFLEVISSAPDHSWHEFKTVSLAARIVPTGESTSSASQILGTDLKVVVHHIQQAKLEDAVDSNFFDKVEGLSASVRRKMAAAMEGKQCHGAKHDSKNLYTANGRVYVPNGSPLITLDDVKMLVSLELDQTTAITKLILKNLPSVSASNDDSLTGRVLHHAISRSAAALNDFSHHLRNQRVFHLL</sequence>
<dbReference type="AlphaFoldDB" id="A0AAD8YEC8"/>
<evidence type="ECO:0000313" key="1">
    <source>
        <dbReference type="EMBL" id="KAK1744773.1"/>
    </source>
</evidence>
<comment type="caution">
    <text evidence="1">The sequence shown here is derived from an EMBL/GenBank/DDBJ whole genome shotgun (WGS) entry which is preliminary data.</text>
</comment>
<gene>
    <name evidence="1" type="ORF">QTG54_004064</name>
</gene>
<accession>A0AAD8YEC8</accession>
<evidence type="ECO:0000313" key="2">
    <source>
        <dbReference type="Proteomes" id="UP001224775"/>
    </source>
</evidence>
<dbReference type="EMBL" id="JATAAI010000006">
    <property type="protein sequence ID" value="KAK1744773.1"/>
    <property type="molecule type" value="Genomic_DNA"/>
</dbReference>
<keyword evidence="2" id="KW-1185">Reference proteome</keyword>
<reference evidence="1" key="1">
    <citation type="submission" date="2023-06" db="EMBL/GenBank/DDBJ databases">
        <title>Survivors Of The Sea: Transcriptome response of Skeletonema marinoi to long-term dormancy.</title>
        <authorList>
            <person name="Pinder M.I.M."/>
            <person name="Kourtchenko O."/>
            <person name="Robertson E.K."/>
            <person name="Larsson T."/>
            <person name="Maumus F."/>
            <person name="Osuna-Cruz C.M."/>
            <person name="Vancaester E."/>
            <person name="Stenow R."/>
            <person name="Vandepoele K."/>
            <person name="Ploug H."/>
            <person name="Bruchert V."/>
            <person name="Godhe A."/>
            <person name="Topel M."/>
        </authorList>
    </citation>
    <scope>NUCLEOTIDE SEQUENCE</scope>
    <source>
        <strain evidence="1">R05AC</strain>
    </source>
</reference>
<dbReference type="Proteomes" id="UP001224775">
    <property type="component" value="Unassembled WGS sequence"/>
</dbReference>
<proteinExistence type="predicted"/>
<organism evidence="1 2">
    <name type="scientific">Skeletonema marinoi</name>
    <dbReference type="NCBI Taxonomy" id="267567"/>
    <lineage>
        <taxon>Eukaryota</taxon>
        <taxon>Sar</taxon>
        <taxon>Stramenopiles</taxon>
        <taxon>Ochrophyta</taxon>
        <taxon>Bacillariophyta</taxon>
        <taxon>Coscinodiscophyceae</taxon>
        <taxon>Thalassiosirophycidae</taxon>
        <taxon>Thalassiosirales</taxon>
        <taxon>Skeletonemataceae</taxon>
        <taxon>Skeletonema</taxon>
        <taxon>Skeletonema marinoi-dohrnii complex</taxon>
    </lineage>
</organism>
<name>A0AAD8YEC8_9STRA</name>